<dbReference type="GO" id="GO:0003712">
    <property type="term" value="F:transcription coregulator activity"/>
    <property type="evidence" value="ECO:0007669"/>
    <property type="project" value="TreeGrafter"/>
</dbReference>
<feature type="region of interest" description="Disordered" evidence="6">
    <location>
        <begin position="51"/>
        <end position="70"/>
    </location>
</feature>
<dbReference type="Proteomes" id="UP001443914">
    <property type="component" value="Unassembled WGS sequence"/>
</dbReference>
<dbReference type="Pfam" id="PF08879">
    <property type="entry name" value="WRC"/>
    <property type="match status" value="2"/>
</dbReference>
<dbReference type="Pfam" id="PF02373">
    <property type="entry name" value="JmjC"/>
    <property type="match status" value="1"/>
</dbReference>
<evidence type="ECO:0000256" key="2">
    <source>
        <dbReference type="ARBA" id="ARBA00006801"/>
    </source>
</evidence>
<feature type="region of interest" description="Disordered" evidence="6">
    <location>
        <begin position="104"/>
        <end position="180"/>
    </location>
</feature>
<dbReference type="Gene3D" id="2.60.120.650">
    <property type="entry name" value="Cupin"/>
    <property type="match status" value="1"/>
</dbReference>
<feature type="compositionally biased region" description="Basic residues" evidence="6">
    <location>
        <begin position="165"/>
        <end position="180"/>
    </location>
</feature>
<feature type="domain" description="WRC" evidence="8">
    <location>
        <begin position="9"/>
        <end position="53"/>
    </location>
</feature>
<comment type="subcellular location">
    <subcellularLocation>
        <location evidence="1">Nucleus</location>
    </subcellularLocation>
</comment>
<evidence type="ECO:0000256" key="3">
    <source>
        <dbReference type="ARBA" id="ARBA00022723"/>
    </source>
</evidence>
<evidence type="ECO:0000256" key="6">
    <source>
        <dbReference type="SAM" id="MobiDB-lite"/>
    </source>
</evidence>
<accession>A0AAW1JR82</accession>
<feature type="domain" description="JmjC" evidence="7">
    <location>
        <begin position="779"/>
        <end position="1086"/>
    </location>
</feature>
<dbReference type="GO" id="GO:0046872">
    <property type="term" value="F:metal ion binding"/>
    <property type="evidence" value="ECO:0007669"/>
    <property type="project" value="UniProtKB-KW"/>
</dbReference>
<evidence type="ECO:0000259" key="7">
    <source>
        <dbReference type="PROSITE" id="PS51184"/>
    </source>
</evidence>
<evidence type="ECO:0000313" key="9">
    <source>
        <dbReference type="EMBL" id="KAK9706624.1"/>
    </source>
</evidence>
<comment type="caution">
    <text evidence="9">The sequence shown here is derived from an EMBL/GenBank/DDBJ whole genome shotgun (WGS) entry which is preliminary data.</text>
</comment>
<dbReference type="GO" id="GO:0000785">
    <property type="term" value="C:chromatin"/>
    <property type="evidence" value="ECO:0007669"/>
    <property type="project" value="TreeGrafter"/>
</dbReference>
<name>A0AAW1JR82_SAPOF</name>
<evidence type="ECO:0000256" key="4">
    <source>
        <dbReference type="ARBA" id="ARBA00023242"/>
    </source>
</evidence>
<organism evidence="9 10">
    <name type="scientific">Saponaria officinalis</name>
    <name type="common">Common soapwort</name>
    <name type="synonym">Lychnis saponaria</name>
    <dbReference type="NCBI Taxonomy" id="3572"/>
    <lineage>
        <taxon>Eukaryota</taxon>
        <taxon>Viridiplantae</taxon>
        <taxon>Streptophyta</taxon>
        <taxon>Embryophyta</taxon>
        <taxon>Tracheophyta</taxon>
        <taxon>Spermatophyta</taxon>
        <taxon>Magnoliopsida</taxon>
        <taxon>eudicotyledons</taxon>
        <taxon>Gunneridae</taxon>
        <taxon>Pentapetalae</taxon>
        <taxon>Caryophyllales</taxon>
        <taxon>Caryophyllaceae</taxon>
        <taxon>Caryophylleae</taxon>
        <taxon>Saponaria</taxon>
    </lineage>
</organism>
<dbReference type="GO" id="GO:0031490">
    <property type="term" value="F:chromatin DNA binding"/>
    <property type="evidence" value="ECO:0007669"/>
    <property type="project" value="TreeGrafter"/>
</dbReference>
<keyword evidence="10" id="KW-1185">Reference proteome</keyword>
<comment type="caution">
    <text evidence="5">Lacks conserved residue(s) required for the propagation of feature annotation.</text>
</comment>
<keyword evidence="3" id="KW-0479">Metal-binding</keyword>
<protein>
    <recommendedName>
        <fullName evidence="11">Lysine-specific demethylase JMJ25</fullName>
    </recommendedName>
</protein>
<dbReference type="GO" id="GO:0006357">
    <property type="term" value="P:regulation of transcription by RNA polymerase II"/>
    <property type="evidence" value="ECO:0007669"/>
    <property type="project" value="TreeGrafter"/>
</dbReference>
<keyword evidence="4" id="KW-0539">Nucleus</keyword>
<evidence type="ECO:0000259" key="8">
    <source>
        <dbReference type="PROSITE" id="PS51667"/>
    </source>
</evidence>
<feature type="domain" description="WRC" evidence="8">
    <location>
        <begin position="194"/>
        <end position="238"/>
    </location>
</feature>
<dbReference type="PANTHER" id="PTHR12549:SF42">
    <property type="entry name" value="LYSINE-SPECIFIC DEMETHYLASE JMJ28"/>
    <property type="match status" value="1"/>
</dbReference>
<reference evidence="9" key="1">
    <citation type="submission" date="2024-03" db="EMBL/GenBank/DDBJ databases">
        <title>WGS assembly of Saponaria officinalis var. Norfolk2.</title>
        <authorList>
            <person name="Jenkins J."/>
            <person name="Shu S."/>
            <person name="Grimwood J."/>
            <person name="Barry K."/>
            <person name="Goodstein D."/>
            <person name="Schmutz J."/>
            <person name="Leebens-Mack J."/>
            <person name="Osbourn A."/>
        </authorList>
    </citation>
    <scope>NUCLEOTIDE SEQUENCE [LARGE SCALE GENOMIC DNA]</scope>
    <source>
        <strain evidence="9">JIC</strain>
    </source>
</reference>
<evidence type="ECO:0000313" key="10">
    <source>
        <dbReference type="Proteomes" id="UP001443914"/>
    </source>
</evidence>
<dbReference type="InterPro" id="IPR003347">
    <property type="entry name" value="JmjC_dom"/>
</dbReference>
<dbReference type="InterPro" id="IPR014977">
    <property type="entry name" value="WRC_dom"/>
</dbReference>
<evidence type="ECO:0000256" key="1">
    <source>
        <dbReference type="ARBA" id="ARBA00004123"/>
    </source>
</evidence>
<dbReference type="PROSITE" id="PS51184">
    <property type="entry name" value="JMJC"/>
    <property type="match status" value="1"/>
</dbReference>
<dbReference type="InterPro" id="IPR045109">
    <property type="entry name" value="LSDs-like"/>
</dbReference>
<dbReference type="AlphaFoldDB" id="A0AAW1JR82"/>
<dbReference type="SMART" id="SM00558">
    <property type="entry name" value="JmjC"/>
    <property type="match status" value="1"/>
</dbReference>
<proteinExistence type="inferred from homology"/>
<dbReference type="PROSITE" id="PS51667">
    <property type="entry name" value="WRC"/>
    <property type="match status" value="2"/>
</dbReference>
<sequence>MVAEKEPLPPDELRCHRNDGRDWRCKNYAAAGKTHCVAHLYRSSHEKTPVIKQNYGSTPDDSNPGPTTRFRGRVRVRVKPESVDDILLEDVAIARAVDGEEKRAYVEERENGGGDVEERENGVGDVEERENGGGDVAGMRGPRVKRAKNLSSEVEERENGEVKVKSRSKSKSKSKLKARRKAVSGSETAVDEAVSETWRCKRTDGRGWRCKRRVSEGKTMCELHYEQAKLRQRRVTVPETMKLQRKRALRALEDSSDVGMKRMKAELIRVFLRRQIIESSRRSDGGVVSNGEITRDLPYGFMAIPPAPSAQILENVASLGVKVGAVHCSSSLVRRRFRSKNIEPLPVGTLKVVVPFAENVVKVKNGGMRKCHWCRNSDMSSLTKCLSCRIRFFCATCIKERDTDPVEIEVKCSVCCGSCDCKACCTTQTNNVNTKENLKDTCNNGSKFQELQYLIKSLLPILEQINKRQTAEIETEARFKGQDLSEVEIRQADVGCSDQCRCNNCKSPILDFHRSCPNCSYNLCLHCCREYNQGGCPHNDTKTRLPGLRLCSDRILRSSAASLSDSTPCLRVSCPPMELGGCDNSLLDLRCIFPLNWTKELEIGAKEAVFGHALPQTSDDSLHCSSCARVTQAADTDKEIQEESSRTQPHDNFVYCPSCSDDYRNVLAHFQKHWRKAHPVKFRNALQFPSALSLDPLAIFCSCLERASDDSEVVNFEDRYEAEIGTSVSFTRSREGYTHRRHKTLKVKAKLSLAFSRRLLDDHYSEIIHALPIQPYTNPESGLLNIARKLPEDFLESKLGPHVCISFGSREVVARGELVTKLNYNAYDVVNVLSHVADVACSAEQLNQISMLIKSTSKSSNQTSRNRENNVSRMHDEIAGEVGGQNRLTDGIAFCTGVVGASCCSPVINDIPAINPVDDKSPAKLQSSDTDSGASAICLETSDGLCKSIDELSRHGRLESPRLSDKRPLEPCGAQWDVFCRQDVPKLLEYITKHVEELSYSCGYLEKVVHPIFDGSFYLDATHKMLLKEEFDIEPWTFNQCLGEAVFIPAGCLYQIKNVKSCISIASGFISPENASECVKLINELRLLPNNHKAKQVKLEVEKMTIRSIDEAIKEIYRLRNEEESSLSRQGRSTANS</sequence>
<evidence type="ECO:0008006" key="11">
    <source>
        <dbReference type="Google" id="ProtNLM"/>
    </source>
</evidence>
<feature type="compositionally biased region" description="Polar residues" evidence="6">
    <location>
        <begin position="54"/>
        <end position="66"/>
    </location>
</feature>
<gene>
    <name evidence="9" type="ORF">RND81_07G139900</name>
</gene>
<dbReference type="PANTHER" id="PTHR12549">
    <property type="entry name" value="JMJC DOMAIN-CONTAINING HISTONE DEMETHYLATION PROTEIN"/>
    <property type="match status" value="1"/>
</dbReference>
<evidence type="ECO:0000256" key="5">
    <source>
        <dbReference type="PROSITE-ProRule" id="PRU01002"/>
    </source>
</evidence>
<dbReference type="GO" id="GO:0000118">
    <property type="term" value="C:histone deacetylase complex"/>
    <property type="evidence" value="ECO:0007669"/>
    <property type="project" value="TreeGrafter"/>
</dbReference>
<dbReference type="EMBL" id="JBDFQZ010000007">
    <property type="protein sequence ID" value="KAK9706624.1"/>
    <property type="molecule type" value="Genomic_DNA"/>
</dbReference>
<comment type="similarity">
    <text evidence="2">Belongs to the JARID1 histone demethylase family.</text>
</comment>
<dbReference type="GO" id="GO:0032454">
    <property type="term" value="F:histone H3K9 demethylase activity"/>
    <property type="evidence" value="ECO:0007669"/>
    <property type="project" value="InterPro"/>
</dbReference>
<dbReference type="SUPFAM" id="SSF51197">
    <property type="entry name" value="Clavaminate synthase-like"/>
    <property type="match status" value="1"/>
</dbReference>